<protein>
    <submittedName>
        <fullName evidence="1">Uncharacterized protein</fullName>
    </submittedName>
</protein>
<keyword evidence="2" id="KW-1185">Reference proteome</keyword>
<accession>A0A8B6BGV3</accession>
<reference evidence="1" key="1">
    <citation type="submission" date="2018-11" db="EMBL/GenBank/DDBJ databases">
        <authorList>
            <person name="Alioto T."/>
            <person name="Alioto T."/>
        </authorList>
    </citation>
    <scope>NUCLEOTIDE SEQUENCE</scope>
</reference>
<gene>
    <name evidence="1" type="ORF">MGAL_10B040060</name>
</gene>
<sequence>MLRDSKDDKVKEANVDVRTGRKWMAKTAVEDVESRLRHRDIVGVVTLERLGFATFSNHYSSQKMQDIEGNLFSRRFVVEKKTIDKTALKDGRYTWRHGQVLREIEAQRRKKIKIEKGPKFINFINGGDESSKKIFSKASGILTTANDWEMQDDVGGRTTFLREIITTTLRPDIVLWSRIRSFL</sequence>
<name>A0A8B6BGV3_MYTGA</name>
<dbReference type="EMBL" id="UYJE01000141">
    <property type="protein sequence ID" value="VDH90516.1"/>
    <property type="molecule type" value="Genomic_DNA"/>
</dbReference>
<comment type="caution">
    <text evidence="1">The sequence shown here is derived from an EMBL/GenBank/DDBJ whole genome shotgun (WGS) entry which is preliminary data.</text>
</comment>
<dbReference type="AlphaFoldDB" id="A0A8B6BGV3"/>
<dbReference type="Proteomes" id="UP000596742">
    <property type="component" value="Unassembled WGS sequence"/>
</dbReference>
<evidence type="ECO:0000313" key="1">
    <source>
        <dbReference type="EMBL" id="VDH90516.1"/>
    </source>
</evidence>
<organism evidence="1 2">
    <name type="scientific">Mytilus galloprovincialis</name>
    <name type="common">Mediterranean mussel</name>
    <dbReference type="NCBI Taxonomy" id="29158"/>
    <lineage>
        <taxon>Eukaryota</taxon>
        <taxon>Metazoa</taxon>
        <taxon>Spiralia</taxon>
        <taxon>Lophotrochozoa</taxon>
        <taxon>Mollusca</taxon>
        <taxon>Bivalvia</taxon>
        <taxon>Autobranchia</taxon>
        <taxon>Pteriomorphia</taxon>
        <taxon>Mytilida</taxon>
        <taxon>Mytiloidea</taxon>
        <taxon>Mytilidae</taxon>
        <taxon>Mytilinae</taxon>
        <taxon>Mytilus</taxon>
    </lineage>
</organism>
<proteinExistence type="predicted"/>
<evidence type="ECO:0000313" key="2">
    <source>
        <dbReference type="Proteomes" id="UP000596742"/>
    </source>
</evidence>